<keyword evidence="4 7" id="KW-0689">Ribosomal protein</keyword>
<evidence type="ECO:0000313" key="8">
    <source>
        <dbReference type="Proteomes" id="UP000243670"/>
    </source>
</evidence>
<keyword evidence="3" id="KW-0694">RNA-binding</keyword>
<dbReference type="GO" id="GO:0019843">
    <property type="term" value="F:rRNA binding"/>
    <property type="evidence" value="ECO:0007669"/>
    <property type="project" value="UniProtKB-KW"/>
</dbReference>
<dbReference type="InterPro" id="IPR000235">
    <property type="entry name" value="Ribosomal_uS7"/>
</dbReference>
<evidence type="ECO:0000259" key="6">
    <source>
        <dbReference type="Pfam" id="PF00177"/>
    </source>
</evidence>
<evidence type="ECO:0000256" key="1">
    <source>
        <dbReference type="ARBA" id="ARBA00007151"/>
    </source>
</evidence>
<dbReference type="HAMAP" id="MF_00480_B">
    <property type="entry name" value="Ribosomal_uS7_B"/>
    <property type="match status" value="1"/>
</dbReference>
<dbReference type="PANTHER" id="PTHR11205">
    <property type="entry name" value="RIBOSOMAL PROTEIN S7"/>
    <property type="match status" value="1"/>
</dbReference>
<geneLocation type="plastid" evidence="7"/>
<accession>A0A059SLC0</accession>
<dbReference type="InterPro" id="IPR036823">
    <property type="entry name" value="Ribosomal_uS7_dom_sf"/>
</dbReference>
<evidence type="ECO:0000256" key="5">
    <source>
        <dbReference type="ARBA" id="ARBA00023274"/>
    </source>
</evidence>
<dbReference type="AlphaFoldDB" id="A0A059SLC0"/>
<dbReference type="PIRSF" id="PIRSF002122">
    <property type="entry name" value="RPS7p_RPS7a_RPS5e_RPS7o"/>
    <property type="match status" value="1"/>
</dbReference>
<evidence type="ECO:0000256" key="2">
    <source>
        <dbReference type="ARBA" id="ARBA00022730"/>
    </source>
</evidence>
<gene>
    <name evidence="7" type="primary">rps7</name>
    <name evidence="7" type="ORF">M951_p33</name>
</gene>
<dbReference type="NCBIfam" id="TIGR01029">
    <property type="entry name" value="rpsG_bact"/>
    <property type="match status" value="1"/>
</dbReference>
<feature type="domain" description="Small ribosomal subunit protein uS7" evidence="6">
    <location>
        <begin position="3"/>
        <end position="151"/>
    </location>
</feature>
<organism evidence="7 8">
    <name type="scientific">Lotharella oceanica</name>
    <dbReference type="NCBI Taxonomy" id="641309"/>
    <lineage>
        <taxon>Eukaryota</taxon>
        <taxon>Sar</taxon>
        <taxon>Rhizaria</taxon>
        <taxon>Cercozoa</taxon>
        <taxon>Chlorarachniophyceae</taxon>
        <taxon>Lotharella</taxon>
    </lineage>
</organism>
<proteinExistence type="inferred from homology"/>
<dbReference type="InterPro" id="IPR005717">
    <property type="entry name" value="Ribosomal_uS7_bac/org-type"/>
</dbReference>
<keyword evidence="2" id="KW-0699">rRNA-binding</keyword>
<dbReference type="GO" id="GO:0003735">
    <property type="term" value="F:structural constituent of ribosome"/>
    <property type="evidence" value="ECO:0007669"/>
    <property type="project" value="InterPro"/>
</dbReference>
<dbReference type="Gene3D" id="1.10.455.10">
    <property type="entry name" value="Ribosomal protein S7 domain"/>
    <property type="match status" value="1"/>
</dbReference>
<dbReference type="GO" id="GO:0015935">
    <property type="term" value="C:small ribosomal subunit"/>
    <property type="evidence" value="ECO:0007669"/>
    <property type="project" value="InterPro"/>
</dbReference>
<dbReference type="Proteomes" id="UP000243670">
    <property type="component" value="Plastid Pltd"/>
</dbReference>
<dbReference type="GO" id="GO:0006412">
    <property type="term" value="P:translation"/>
    <property type="evidence" value="ECO:0007669"/>
    <property type="project" value="InterPro"/>
</dbReference>
<evidence type="ECO:0000313" key="7">
    <source>
        <dbReference type="EMBL" id="AGY61419.1"/>
    </source>
</evidence>
<dbReference type="SUPFAM" id="SSF47973">
    <property type="entry name" value="Ribosomal protein S7"/>
    <property type="match status" value="1"/>
</dbReference>
<dbReference type="CDD" id="cd14871">
    <property type="entry name" value="uS7_Chloroplast"/>
    <property type="match status" value="1"/>
</dbReference>
<dbReference type="InterPro" id="IPR023798">
    <property type="entry name" value="Ribosomal_uS7_dom"/>
</dbReference>
<name>A0A059SLC0_9EUKA</name>
<protein>
    <submittedName>
        <fullName evidence="7">30S ribosomal protein S7</fullName>
    </submittedName>
</protein>
<evidence type="ECO:0000256" key="3">
    <source>
        <dbReference type="ARBA" id="ARBA00022884"/>
    </source>
</evidence>
<dbReference type="Pfam" id="PF00177">
    <property type="entry name" value="Ribosomal_S7"/>
    <property type="match status" value="1"/>
</dbReference>
<comment type="similarity">
    <text evidence="1">Belongs to the universal ribosomal protein uS7 family.</text>
</comment>
<sequence length="159" mass="18183">MSRRRLSKKRIIESDSLYNNELIQMIINRMMKKGNKNLARKILYKSIKQIEKTTQQDPIKIVEQAILNITPFVEIRSRRLGGSTTQIPVFISSNRGTTLAIRWLFQSSNSKAGGRFLIVDRFSSEIISAANGVGEAIKKRDEMHKMAEANKTIVKYNVL</sequence>
<keyword evidence="5" id="KW-0687">Ribonucleoprotein</keyword>
<reference evidence="7 8" key="1">
    <citation type="journal article" date="2014" name="BMC Genomics">
        <title>Nucleomorph and plastid genome sequences of the chlorarachniophyte Lotharella oceanica: convergent reductive evolution and frequent recombination in nucleomorph-bearing algae.</title>
        <authorList>
            <person name="Tanifuji G."/>
            <person name="Onodera N.T."/>
            <person name="Brown M.W."/>
            <person name="Curtis B.A."/>
            <person name="Roger A.J."/>
            <person name="Ka-Shu Wong G."/>
            <person name="Melkonian M."/>
            <person name="Archibald J.M."/>
        </authorList>
    </citation>
    <scope>NUCLEOTIDE SEQUENCE [LARGE SCALE GENOMIC DNA]</scope>
    <source>
        <strain evidence="7 8">CCMP622</strain>
    </source>
</reference>
<keyword evidence="7" id="KW-0934">Plastid</keyword>
<dbReference type="EMBL" id="KF438023">
    <property type="protein sequence ID" value="AGY61419.1"/>
    <property type="molecule type" value="Genomic_DNA"/>
</dbReference>
<evidence type="ECO:0000256" key="4">
    <source>
        <dbReference type="ARBA" id="ARBA00022980"/>
    </source>
</evidence>